<proteinExistence type="predicted"/>
<keyword evidence="3" id="KW-1185">Reference proteome</keyword>
<gene>
    <name evidence="2" type="ORF">EYZ11_008127</name>
</gene>
<dbReference type="PANTHER" id="PTHR42791:SF14">
    <property type="entry name" value="N-ACETYLTRANSFERASE DOMAIN-CONTAINING PROTEIN"/>
    <property type="match status" value="1"/>
</dbReference>
<organism evidence="2 3">
    <name type="scientific">Aspergillus tanneri</name>
    <dbReference type="NCBI Taxonomy" id="1220188"/>
    <lineage>
        <taxon>Eukaryota</taxon>
        <taxon>Fungi</taxon>
        <taxon>Dikarya</taxon>
        <taxon>Ascomycota</taxon>
        <taxon>Pezizomycotina</taxon>
        <taxon>Eurotiomycetes</taxon>
        <taxon>Eurotiomycetidae</taxon>
        <taxon>Eurotiales</taxon>
        <taxon>Aspergillaceae</taxon>
        <taxon>Aspergillus</taxon>
        <taxon>Aspergillus subgen. Circumdati</taxon>
    </lineage>
</organism>
<name>A0A4S3JDG4_9EURO</name>
<evidence type="ECO:0000259" key="1">
    <source>
        <dbReference type="PROSITE" id="PS51186"/>
    </source>
</evidence>
<dbReference type="AlphaFoldDB" id="A0A4S3JDG4"/>
<sequence>MPVHVEPITQADVPRMVDIQQVAMQASAFFRSIGDVPNTDGFTTGITEPPCRINKITRILNDWNKDPTVRFLKAVDTDSDEMIAFAQWHVYHGDEGLEEWRESVRTDKEMRIPFGANKEGYQFCQSHLFERRKMVFGQDGREHCLLALLATDPQFERRGAASALTQWGCDVADQLGIECYVESSKKGYPVYQRKGFQDACSEHDNNVIQFDASRFTGRGGNSGDWVTLTCMIRRPHTSR</sequence>
<dbReference type="Proteomes" id="UP000308092">
    <property type="component" value="Unassembled WGS sequence"/>
</dbReference>
<dbReference type="InterPro" id="IPR000182">
    <property type="entry name" value="GNAT_dom"/>
</dbReference>
<evidence type="ECO:0000313" key="2">
    <source>
        <dbReference type="EMBL" id="THC92407.1"/>
    </source>
</evidence>
<reference evidence="2 3" key="1">
    <citation type="submission" date="2019-03" db="EMBL/GenBank/DDBJ databases">
        <title>The genome sequence of a newly discovered highly antifungal drug resistant Aspergillus species, Aspergillus tanneri NIH 1004.</title>
        <authorList>
            <person name="Mounaud S."/>
            <person name="Singh I."/>
            <person name="Joardar V."/>
            <person name="Pakala S."/>
            <person name="Pakala S."/>
            <person name="Venepally P."/>
            <person name="Hoover J."/>
            <person name="Nierman W."/>
            <person name="Chung J."/>
            <person name="Losada L."/>
        </authorList>
    </citation>
    <scope>NUCLEOTIDE SEQUENCE [LARGE SCALE GENOMIC DNA]</scope>
    <source>
        <strain evidence="2 3">NIH1004</strain>
    </source>
</reference>
<dbReference type="STRING" id="1220188.A0A4S3JDG4"/>
<dbReference type="SUPFAM" id="SSF55729">
    <property type="entry name" value="Acyl-CoA N-acyltransferases (Nat)"/>
    <property type="match status" value="1"/>
</dbReference>
<dbReference type="Gene3D" id="3.40.630.30">
    <property type="match status" value="1"/>
</dbReference>
<dbReference type="EMBL" id="SOSA01000337">
    <property type="protein sequence ID" value="THC92407.1"/>
    <property type="molecule type" value="Genomic_DNA"/>
</dbReference>
<feature type="domain" description="N-acetyltransferase" evidence="1">
    <location>
        <begin position="69"/>
        <end position="217"/>
    </location>
</feature>
<evidence type="ECO:0000313" key="3">
    <source>
        <dbReference type="Proteomes" id="UP000308092"/>
    </source>
</evidence>
<dbReference type="VEuPathDB" id="FungiDB:EYZ11_008127"/>
<protein>
    <recommendedName>
        <fullName evidence="1">N-acetyltransferase domain-containing protein</fullName>
    </recommendedName>
</protein>
<dbReference type="InterPro" id="IPR052523">
    <property type="entry name" value="Trichothecene_AcTrans"/>
</dbReference>
<dbReference type="InterPro" id="IPR016181">
    <property type="entry name" value="Acyl_CoA_acyltransferase"/>
</dbReference>
<accession>A0A4S3JDG4</accession>
<dbReference type="GO" id="GO:0016747">
    <property type="term" value="F:acyltransferase activity, transferring groups other than amino-acyl groups"/>
    <property type="evidence" value="ECO:0007669"/>
    <property type="project" value="InterPro"/>
</dbReference>
<comment type="caution">
    <text evidence="2">The sequence shown here is derived from an EMBL/GenBank/DDBJ whole genome shotgun (WGS) entry which is preliminary data.</text>
</comment>
<dbReference type="Pfam" id="PF13673">
    <property type="entry name" value="Acetyltransf_10"/>
    <property type="match status" value="1"/>
</dbReference>
<dbReference type="PROSITE" id="PS51186">
    <property type="entry name" value="GNAT"/>
    <property type="match status" value="1"/>
</dbReference>
<dbReference type="PANTHER" id="PTHR42791">
    <property type="entry name" value="GNAT FAMILY ACETYLTRANSFERASE"/>
    <property type="match status" value="1"/>
</dbReference>